<dbReference type="STRING" id="128403.WA1_10385"/>
<dbReference type="InterPro" id="IPR010920">
    <property type="entry name" value="LSM_dom_sf"/>
</dbReference>
<evidence type="ECO:0000256" key="5">
    <source>
        <dbReference type="ARBA" id="ARBA00022989"/>
    </source>
</evidence>
<dbReference type="Pfam" id="PF00924">
    <property type="entry name" value="MS_channel_2nd"/>
    <property type="match status" value="1"/>
</dbReference>
<dbReference type="Pfam" id="PF21082">
    <property type="entry name" value="MS_channel_3rd"/>
    <property type="match status" value="1"/>
</dbReference>
<protein>
    <submittedName>
        <fullName evidence="10">Mechanosensitive ion channel protein MscS</fullName>
    </submittedName>
</protein>
<evidence type="ECO:0000313" key="10">
    <source>
        <dbReference type="EMBL" id="KYC43467.1"/>
    </source>
</evidence>
<comment type="similarity">
    <text evidence="2">Belongs to the MscS (TC 1.A.23) family.</text>
</comment>
<feature type="domain" description="Mechanosensitive ion channel MscS" evidence="8">
    <location>
        <begin position="104"/>
        <end position="169"/>
    </location>
</feature>
<dbReference type="InterPro" id="IPR006685">
    <property type="entry name" value="MscS_channel_2nd"/>
</dbReference>
<dbReference type="GO" id="GO:0005886">
    <property type="term" value="C:plasma membrane"/>
    <property type="evidence" value="ECO:0007669"/>
    <property type="project" value="UniProtKB-SubCell"/>
</dbReference>
<evidence type="ECO:0000259" key="8">
    <source>
        <dbReference type="Pfam" id="PF00924"/>
    </source>
</evidence>
<name>A0A139XFJ6_9CYAN</name>
<feature type="transmembrane region" description="Helical" evidence="7">
    <location>
        <begin position="17"/>
        <end position="35"/>
    </location>
</feature>
<evidence type="ECO:0000259" key="9">
    <source>
        <dbReference type="Pfam" id="PF21082"/>
    </source>
</evidence>
<dbReference type="PANTHER" id="PTHR30221">
    <property type="entry name" value="SMALL-CONDUCTANCE MECHANOSENSITIVE CHANNEL"/>
    <property type="match status" value="1"/>
</dbReference>
<feature type="transmembrane region" description="Helical" evidence="7">
    <location>
        <begin position="56"/>
        <end position="81"/>
    </location>
</feature>
<evidence type="ECO:0000313" key="11">
    <source>
        <dbReference type="Proteomes" id="UP000076925"/>
    </source>
</evidence>
<dbReference type="OrthoDB" id="9809206at2"/>
<dbReference type="AlphaFoldDB" id="A0A139XFJ6"/>
<evidence type="ECO:0000256" key="1">
    <source>
        <dbReference type="ARBA" id="ARBA00004651"/>
    </source>
</evidence>
<dbReference type="RefSeq" id="WP_017743937.1">
    <property type="nucleotide sequence ID" value="NZ_KQ976354.1"/>
</dbReference>
<keyword evidence="6 7" id="KW-0472">Membrane</keyword>
<evidence type="ECO:0000256" key="3">
    <source>
        <dbReference type="ARBA" id="ARBA00022475"/>
    </source>
</evidence>
<dbReference type="InterPro" id="IPR011014">
    <property type="entry name" value="MscS_channel_TM-2"/>
</dbReference>
<comment type="caution">
    <text evidence="10">The sequence shown here is derived from an EMBL/GenBank/DDBJ whole genome shotgun (WGS) entry which is preliminary data.</text>
</comment>
<evidence type="ECO:0000256" key="2">
    <source>
        <dbReference type="ARBA" id="ARBA00008017"/>
    </source>
</evidence>
<dbReference type="Gene3D" id="2.30.30.60">
    <property type="match status" value="1"/>
</dbReference>
<comment type="subcellular location">
    <subcellularLocation>
        <location evidence="1">Cell membrane</location>
        <topology evidence="1">Multi-pass membrane protein</topology>
    </subcellularLocation>
</comment>
<dbReference type="GO" id="GO:0008381">
    <property type="term" value="F:mechanosensitive monoatomic ion channel activity"/>
    <property type="evidence" value="ECO:0007669"/>
    <property type="project" value="InterPro"/>
</dbReference>
<feature type="transmembrane region" description="Helical" evidence="7">
    <location>
        <begin position="87"/>
        <end position="116"/>
    </location>
</feature>
<dbReference type="InterPro" id="IPR045275">
    <property type="entry name" value="MscS_archaea/bacteria_type"/>
</dbReference>
<gene>
    <name evidence="10" type="ORF">WA1_10385</name>
</gene>
<dbReference type="Proteomes" id="UP000076925">
    <property type="component" value="Unassembled WGS sequence"/>
</dbReference>
<proteinExistence type="inferred from homology"/>
<feature type="domain" description="Mechanosensitive ion channel MscS C-terminal" evidence="9">
    <location>
        <begin position="187"/>
        <end position="254"/>
    </location>
</feature>
<keyword evidence="4 7" id="KW-0812">Transmembrane</keyword>
<dbReference type="InterPro" id="IPR023408">
    <property type="entry name" value="MscS_beta-dom_sf"/>
</dbReference>
<keyword evidence="5 7" id="KW-1133">Transmembrane helix</keyword>
<dbReference type="Gene3D" id="3.30.70.100">
    <property type="match status" value="1"/>
</dbReference>
<accession>A0A139XFJ6</accession>
<dbReference type="EMBL" id="ANNX02000013">
    <property type="protein sequence ID" value="KYC43467.1"/>
    <property type="molecule type" value="Genomic_DNA"/>
</dbReference>
<keyword evidence="11" id="KW-1185">Reference proteome</keyword>
<dbReference type="InterPro" id="IPR049278">
    <property type="entry name" value="MS_channel_C"/>
</dbReference>
<reference evidence="10 11" key="1">
    <citation type="journal article" date="2013" name="Genome Biol. Evol.">
        <title>Genomes of Stigonematalean cyanobacteria (subsection V) and the evolution of oxygenic photosynthesis from prokaryotes to plastids.</title>
        <authorList>
            <person name="Dagan T."/>
            <person name="Roettger M."/>
            <person name="Stucken K."/>
            <person name="Landan G."/>
            <person name="Koch R."/>
            <person name="Major P."/>
            <person name="Gould S.B."/>
            <person name="Goremykin V.V."/>
            <person name="Rippka R."/>
            <person name="Tandeau de Marsac N."/>
            <person name="Gugger M."/>
            <person name="Lockhart P.J."/>
            <person name="Allen J.F."/>
            <person name="Brune I."/>
            <person name="Maus I."/>
            <person name="Puhler A."/>
            <person name="Martin W.F."/>
        </authorList>
    </citation>
    <scope>NUCLEOTIDE SEQUENCE [LARGE SCALE GENOMIC DNA]</scope>
    <source>
        <strain evidence="10 11">PCC 7110</strain>
    </source>
</reference>
<dbReference type="SUPFAM" id="SSF50182">
    <property type="entry name" value="Sm-like ribonucleoproteins"/>
    <property type="match status" value="1"/>
</dbReference>
<evidence type="ECO:0000256" key="6">
    <source>
        <dbReference type="ARBA" id="ARBA00023136"/>
    </source>
</evidence>
<dbReference type="InterPro" id="IPR011066">
    <property type="entry name" value="MscS_channel_C_sf"/>
</dbReference>
<dbReference type="SUPFAM" id="SSF82689">
    <property type="entry name" value="Mechanosensitive channel protein MscS (YggB), C-terminal domain"/>
    <property type="match status" value="1"/>
</dbReference>
<dbReference type="Gene3D" id="1.10.287.1260">
    <property type="match status" value="1"/>
</dbReference>
<dbReference type="SUPFAM" id="SSF82861">
    <property type="entry name" value="Mechanosensitive channel protein MscS (YggB), transmembrane region"/>
    <property type="match status" value="1"/>
</dbReference>
<evidence type="ECO:0000256" key="4">
    <source>
        <dbReference type="ARBA" id="ARBA00022692"/>
    </source>
</evidence>
<dbReference type="PANTHER" id="PTHR30221:SF3">
    <property type="entry name" value="SMALL-CONDUCTANCE MECHANOSENSITIVE CHANNEL"/>
    <property type="match status" value="1"/>
</dbReference>
<sequence>MDLNQISRVALQLLTEFGLKLLGAIALWIVGQKLIDFALKLLKRGFRTQHVDPTIVSYLVNIIAVTLRIVLVVALLGFFGIETTSFAALLAAAGIAIGAAWGGLLANFAAGAFLIIFRPFKAGDFICAGGVTGTVTEIGLFTTSINTLDNVQTIVANNKIFSDNIQNFSANPYRRVDLVAQLHHSVNHNEAIQLLKGSVSQIPNVLSNPAPDVEILEFNLAGPVLAVRPYCNNEHYWQVYFETNKVIRETFGEARYPIPEHHYALSQSSHNGADSSYIQPPVAY</sequence>
<organism evidence="10 11">
    <name type="scientific">Scytonema hofmannii PCC 7110</name>
    <dbReference type="NCBI Taxonomy" id="128403"/>
    <lineage>
        <taxon>Bacteria</taxon>
        <taxon>Bacillati</taxon>
        <taxon>Cyanobacteriota</taxon>
        <taxon>Cyanophyceae</taxon>
        <taxon>Nostocales</taxon>
        <taxon>Scytonemataceae</taxon>
        <taxon>Scytonema</taxon>
    </lineage>
</organism>
<keyword evidence="3" id="KW-1003">Cell membrane</keyword>
<evidence type="ECO:0000256" key="7">
    <source>
        <dbReference type="SAM" id="Phobius"/>
    </source>
</evidence>